<keyword evidence="3" id="KW-1185">Reference proteome</keyword>
<reference evidence="2" key="1">
    <citation type="journal article" date="2023" name="G3 (Bethesda)">
        <title>A reference genome for the long-term kleptoplast-retaining sea slug Elysia crispata morphotype clarki.</title>
        <authorList>
            <person name="Eastman K.E."/>
            <person name="Pendleton A.L."/>
            <person name="Shaikh M.A."/>
            <person name="Suttiyut T."/>
            <person name="Ogas R."/>
            <person name="Tomko P."/>
            <person name="Gavelis G."/>
            <person name="Widhalm J.R."/>
            <person name="Wisecaver J.H."/>
        </authorList>
    </citation>
    <scope>NUCLEOTIDE SEQUENCE</scope>
    <source>
        <strain evidence="2">ECLA1</strain>
    </source>
</reference>
<dbReference type="Proteomes" id="UP001283361">
    <property type="component" value="Unassembled WGS sequence"/>
</dbReference>
<evidence type="ECO:0000256" key="1">
    <source>
        <dbReference type="SAM" id="MobiDB-lite"/>
    </source>
</evidence>
<dbReference type="EMBL" id="JAWDGP010000547">
    <property type="protein sequence ID" value="KAK3799603.1"/>
    <property type="molecule type" value="Genomic_DNA"/>
</dbReference>
<dbReference type="AlphaFoldDB" id="A0AAE1EB71"/>
<evidence type="ECO:0000313" key="3">
    <source>
        <dbReference type="Proteomes" id="UP001283361"/>
    </source>
</evidence>
<evidence type="ECO:0000313" key="2">
    <source>
        <dbReference type="EMBL" id="KAK3799603.1"/>
    </source>
</evidence>
<organism evidence="2 3">
    <name type="scientific">Elysia crispata</name>
    <name type="common">lettuce slug</name>
    <dbReference type="NCBI Taxonomy" id="231223"/>
    <lineage>
        <taxon>Eukaryota</taxon>
        <taxon>Metazoa</taxon>
        <taxon>Spiralia</taxon>
        <taxon>Lophotrochozoa</taxon>
        <taxon>Mollusca</taxon>
        <taxon>Gastropoda</taxon>
        <taxon>Heterobranchia</taxon>
        <taxon>Euthyneura</taxon>
        <taxon>Panpulmonata</taxon>
        <taxon>Sacoglossa</taxon>
        <taxon>Placobranchoidea</taxon>
        <taxon>Plakobranchidae</taxon>
        <taxon>Elysia</taxon>
    </lineage>
</organism>
<sequence>MRTTRDIPSGDGITKRAWLKHHQSRVLLRYSVDDYEKREQGAKIRMMRDGGLREFDTRRRPEDQLVTSEPICSKNR</sequence>
<accession>A0AAE1EB71</accession>
<name>A0AAE1EB71_9GAST</name>
<feature type="region of interest" description="Disordered" evidence="1">
    <location>
        <begin position="53"/>
        <end position="76"/>
    </location>
</feature>
<comment type="caution">
    <text evidence="2">The sequence shown here is derived from an EMBL/GenBank/DDBJ whole genome shotgun (WGS) entry which is preliminary data.</text>
</comment>
<protein>
    <submittedName>
        <fullName evidence="2">Uncharacterized protein</fullName>
    </submittedName>
</protein>
<gene>
    <name evidence="2" type="ORF">RRG08_059649</name>
</gene>
<feature type="compositionally biased region" description="Basic and acidic residues" evidence="1">
    <location>
        <begin position="53"/>
        <end position="63"/>
    </location>
</feature>
<proteinExistence type="predicted"/>